<dbReference type="EMBL" id="RAVZ01000150">
    <property type="protein sequence ID" value="RKG84672.1"/>
    <property type="molecule type" value="Genomic_DNA"/>
</dbReference>
<feature type="region of interest" description="Disordered" evidence="1">
    <location>
        <begin position="1"/>
        <end position="61"/>
    </location>
</feature>
<evidence type="ECO:0000256" key="1">
    <source>
        <dbReference type="SAM" id="MobiDB-lite"/>
    </source>
</evidence>
<feature type="compositionally biased region" description="Polar residues" evidence="1">
    <location>
        <begin position="1"/>
        <end position="12"/>
    </location>
</feature>
<protein>
    <submittedName>
        <fullName evidence="2">Uncharacterized protein</fullName>
    </submittedName>
</protein>
<sequence length="61" mass="6928">MLSSKSSQNPQKTRTKAEIDNRATQLDPRQDAYWKSRGMTERPVDDSKPEPPEPSQPLSSK</sequence>
<comment type="caution">
    <text evidence="2">The sequence shown here is derived from an EMBL/GenBank/DDBJ whole genome shotgun (WGS) entry which is preliminary data.</text>
</comment>
<reference evidence="3" key="1">
    <citation type="submission" date="2018-09" db="EMBL/GenBank/DDBJ databases">
        <authorList>
            <person name="Livingstone P.G."/>
            <person name="Whitworth D.E."/>
        </authorList>
    </citation>
    <scope>NUCLEOTIDE SEQUENCE [LARGE SCALE GENOMIC DNA]</scope>
    <source>
        <strain evidence="3">CA054A</strain>
    </source>
</reference>
<feature type="compositionally biased region" description="Basic and acidic residues" evidence="1">
    <location>
        <begin position="28"/>
        <end position="51"/>
    </location>
</feature>
<keyword evidence="3" id="KW-1185">Reference proteome</keyword>
<evidence type="ECO:0000313" key="2">
    <source>
        <dbReference type="EMBL" id="RKG84672.1"/>
    </source>
</evidence>
<dbReference type="Proteomes" id="UP000268094">
    <property type="component" value="Unassembled WGS sequence"/>
</dbReference>
<proteinExistence type="predicted"/>
<name>A0A3A8IMR9_9BACT</name>
<dbReference type="AlphaFoldDB" id="A0A3A8IMR9"/>
<accession>A0A3A8IMR9</accession>
<gene>
    <name evidence="2" type="ORF">D7V88_21420</name>
</gene>
<organism evidence="2 3">
    <name type="scientific">Corallococcus terminator</name>
    <dbReference type="NCBI Taxonomy" id="2316733"/>
    <lineage>
        <taxon>Bacteria</taxon>
        <taxon>Pseudomonadati</taxon>
        <taxon>Myxococcota</taxon>
        <taxon>Myxococcia</taxon>
        <taxon>Myxococcales</taxon>
        <taxon>Cystobacterineae</taxon>
        <taxon>Myxococcaceae</taxon>
        <taxon>Corallococcus</taxon>
    </lineage>
</organism>
<evidence type="ECO:0000313" key="3">
    <source>
        <dbReference type="Proteomes" id="UP000268094"/>
    </source>
</evidence>
<dbReference type="OrthoDB" id="9554447at2"/>